<dbReference type="InterPro" id="IPR000795">
    <property type="entry name" value="T_Tr_GTP-bd_dom"/>
</dbReference>
<dbReference type="FunFam" id="3.40.50.300:FF:000211">
    <property type="entry name" value="Elongation factor 1-alpha"/>
    <property type="match status" value="1"/>
</dbReference>
<evidence type="ECO:0000256" key="1">
    <source>
        <dbReference type="ARBA" id="ARBA00003982"/>
    </source>
</evidence>
<keyword evidence="8" id="KW-0648">Protein biosynthesis</keyword>
<dbReference type="SUPFAM" id="SSF50465">
    <property type="entry name" value="EF-Tu/eEF-1alpha/eIF2-gamma C-terminal domain"/>
    <property type="match status" value="1"/>
</dbReference>
<dbReference type="GO" id="GO:0004000">
    <property type="term" value="F:adenosine deaminase activity"/>
    <property type="evidence" value="ECO:0007669"/>
    <property type="project" value="InterPro"/>
</dbReference>
<dbReference type="Proteomes" id="UP000327013">
    <property type="component" value="Unassembled WGS sequence"/>
</dbReference>
<evidence type="ECO:0000256" key="2">
    <source>
        <dbReference type="ARBA" id="ARBA00004496"/>
    </source>
</evidence>
<dbReference type="Pfam" id="PF21072">
    <property type="entry name" value="EFR3"/>
    <property type="match status" value="1"/>
</dbReference>
<dbReference type="Pfam" id="PF00009">
    <property type="entry name" value="GTP_EFTU"/>
    <property type="match status" value="1"/>
</dbReference>
<feature type="region of interest" description="Disordered" evidence="10">
    <location>
        <begin position="1881"/>
        <end position="1903"/>
    </location>
</feature>
<evidence type="ECO:0008006" key="15">
    <source>
        <dbReference type="Google" id="ProtNLM"/>
    </source>
</evidence>
<dbReference type="InterPro" id="IPR031157">
    <property type="entry name" value="G_TR_CS"/>
</dbReference>
<feature type="region of interest" description="Disordered" evidence="10">
    <location>
        <begin position="1822"/>
        <end position="1843"/>
    </location>
</feature>
<dbReference type="InterPro" id="IPR009001">
    <property type="entry name" value="Transl_elong_EF1A/Init_IF2_C"/>
</dbReference>
<reference evidence="13 14" key="1">
    <citation type="submission" date="2019-06" db="EMBL/GenBank/DDBJ databases">
        <title>A chromosomal-level reference genome of Carpinus fangiana (Coryloideae, Betulaceae).</title>
        <authorList>
            <person name="Yang X."/>
            <person name="Wang Z."/>
            <person name="Zhang L."/>
            <person name="Hao G."/>
            <person name="Liu J."/>
            <person name="Yang Y."/>
        </authorList>
    </citation>
    <scope>NUCLEOTIDE SEQUENCE [LARGE SCALE GENOMIC DNA]</scope>
    <source>
        <strain evidence="13">Cfa_2016G</strain>
        <tissue evidence="13">Leaf</tissue>
    </source>
</reference>
<dbReference type="CDD" id="cd03705">
    <property type="entry name" value="EF1_alpha_III"/>
    <property type="match status" value="1"/>
</dbReference>
<keyword evidence="6" id="KW-0547">Nucleotide-binding</keyword>
<evidence type="ECO:0000256" key="7">
    <source>
        <dbReference type="ARBA" id="ARBA00022768"/>
    </source>
</evidence>
<evidence type="ECO:0000259" key="11">
    <source>
        <dbReference type="PROSITE" id="PS50141"/>
    </source>
</evidence>
<dbReference type="GO" id="GO:0005737">
    <property type="term" value="C:cytoplasm"/>
    <property type="evidence" value="ECO:0007669"/>
    <property type="project" value="UniProtKB-SubCell"/>
</dbReference>
<dbReference type="GO" id="GO:0072659">
    <property type="term" value="P:protein localization to plasma membrane"/>
    <property type="evidence" value="ECO:0007669"/>
    <property type="project" value="InterPro"/>
</dbReference>
<dbReference type="NCBIfam" id="NF008969">
    <property type="entry name" value="PRK12317.1"/>
    <property type="match status" value="1"/>
</dbReference>
<keyword evidence="14" id="KW-1185">Reference proteome</keyword>
<dbReference type="InterPro" id="IPR054696">
    <property type="entry name" value="GTP-eEF1A_C"/>
</dbReference>
<feature type="region of interest" description="Disordered" evidence="10">
    <location>
        <begin position="1725"/>
        <end position="1747"/>
    </location>
</feature>
<evidence type="ECO:0000313" key="14">
    <source>
        <dbReference type="Proteomes" id="UP000327013"/>
    </source>
</evidence>
<feature type="compositionally biased region" description="Basic and acidic residues" evidence="10">
    <location>
        <begin position="1468"/>
        <end position="1483"/>
    </location>
</feature>
<dbReference type="InterPro" id="IPR015797">
    <property type="entry name" value="NUDIX_hydrolase-like_dom_sf"/>
</dbReference>
<dbReference type="InterPro" id="IPR004161">
    <property type="entry name" value="EFTu-like_2"/>
</dbReference>
<keyword evidence="9" id="KW-0342">GTP-binding</keyword>
<comment type="similarity">
    <text evidence="4">Belongs to the EFR3 family.</text>
</comment>
<dbReference type="CDD" id="cd01883">
    <property type="entry name" value="EF1_alpha"/>
    <property type="match status" value="1"/>
</dbReference>
<dbReference type="FunFam" id="2.40.30.10:FF:000005">
    <property type="entry name" value="Elongation factor 1-alpha"/>
    <property type="match status" value="1"/>
</dbReference>
<gene>
    <name evidence="13" type="ORF">FH972_022849</name>
</gene>
<sequence length="2284" mass="249116">MGSPEWASDIPQEARARSRVPMRIFGAAQTRAFTIRDDVQLHMYSSEAPCGDASMELIMDAQDDPTPWNVLPLATGSDMYELAGRGYFSLLGRVRRKPARADAPETLSKSCSDKLAMKQCTSLLSSLTSLLIETSGAYLKDLILPASQHSEVATKRAFSSGGRMASLKDADGRLQEWEDGYAYRPFDVESTSLEFAYSRRGGDNPTPSNLATVWTPDLLQVIIGGTLQGHKQFAPKGACAISRTKMWELCRELASHIEDGSVSSQLNSHTYDALKAGALLDARRRAKEAVRAVALRPWTRNTAHGRNPLPPTVCPTLQKGLASAAFQRFFFLLFVAQYVPQTTHLLQALALTFLNLIYKCGGIDKRTIEKFEKEAAELGKGSFKYAWVLDKLKAERERGITIDIALWKFETPRYYVTVIDAPGHRDFIKNMITGTSQADCAILIIAAGTGEFEAGISKDGQTREHALLAFTLGVKQLIVAINKMDTTKWSEARYQEIIKETSNFIKKVGYNPKTVAFVPISGFNGDNMIDASSNCPWYKGWEKETKAGKSSGKTLLEAIDAIDTPTRPTDKPLRLPLQDVYKIGGIGTVPVGRVETGIIKAGMVVTFAPANVTTEVKSVEMHHEQLVEGVPGDNVGFNVKNVSVKEIRRGNVAGDSKSDPPLGAASFNAQVIVLNHPGQVGAGYAPVLDCHTAHIACKFSELLEKIDRRTGKSMEDNPKFIKSGDAAIVKMVPSKPMCVEAFTDYPPLGRFAVRDMRQTVAVGVIKSVEKAAAGSGKVTKAAQKAGKKNSYGDAVPAAIVKLIERGNRLTCNCNLTFTLRTSPSTPHKLLTCQKHPIVLYLDPREPYPHVPVNNTSSQALAAHPATPCQVNMNSIRQSMRPRHQVLTLKCYPRHQRGAVEVKPNSSELSYLLYYASTRRSKLRKQCPPHFHPNESSSNVIVTLEILHALIDKCPRDLPLFSTSILHVLETILNGTDANLVEESVSVWDTFCTHYDTAQLSADVDHNAQYTNLVNLYASYASRTPSTKQKRPVSIPVAVRHRTAGLRAIKSLVASPSFAAGDGHLCSTVVPVILANLYSDRPDYLLLLQERESQKQRQEKEYAQKRRHSTVLPRNTISLENDPSAAAGTTEDVDQRAEEEVGVLALQSLKQVFSGDARGQIRIATLCAIAFAKNHDKTFTPGNVNGGEWSCQLFELMCSWTAVQDRFIILVSAVEVLVKSPIVEEDLGNQLALARIVRGLLHSSINFIGLSVMDVLVGLIQHILLLLQLGGEGSQLRPHSQQPTEPLAAAASEPKASLVMQVVKSPSETRKRLLDELQQCIGELATHVYYTDQIEDMVSAILCRLKPSAVPGMENSATAIQNPVAAADAIADSVSLQEKPHTDGFFSFDTARILALGAVRDIITVANSWRKDGHDAGGRTSVDIVVWEGTQWLLRDPDIRVRGAYVEVLLCWLDLELDKEDLRASTGRRRSDPSKSKIRVDGLSRRAVSNASRRSPARNTQSSFLQLLHLAVYDSAVEFAESEPDILMLHLLLFHLMRKLGVNSVRNGLPMIYALQEEMKTTHASKAKIALGSLVHGYFWALSDLFNFDTSPLGRTIFEEINRRTEGGTWFSEIYVPPLAFDKIPLPAQSSTKAPAAEPKFDLRPLDYRKEIVSSIEEGYTGAVFSPPTSPPASPSRPPIMPSISVASMSKGPSEKLLPVSFKEEMLAPWSREECIAAAARESARTQSLSGSKSGSGQQVQSNGGVPVGLTVSRSEVAVSRAASVSPGQFGRRQLSPGSTTSLQNYRSALNKTYSNSSGSHSVVRVSHLKQVLAGNDVRSASICGGGSSFRGPGLDDEDDTSTMLSADFTNDSFIDNSQRQLESSSGVRQSADSTAVIDHAQLPDDSIPPVPLLPGPGSSSTGPQLSAPAMGLDLTTGINQQLAQEQNFPTAAAAGLLPEGAGKHFGTSTHANGGNSLRYTSGTGSRADLDKLLSGLSLSTASHSEQGRKNRWRVYICAGRAELDTTGGWGPYRFESRWMSAAGRYTLVVNVTENLRKWPPTPLTQAWFRASLCKRVQAAQQQPPLSARTLAGEPQHPAEVSDTLAAQWTCDRLTVGGGVAIFHVATARVVVCYHTRGKYWFLPKGRRDAHEAGERGAEREGYEEPVWTMLMPLSSANQYLLFWYIAETLPPALEEQLNAAEAAAGGAYQEPPAYPADLTLKERAALEPAGFEPRRHDGTGVNEDEAQYVSFLMTVAEAEEKLKGTVLADVVRKGWAAIELRRRIEEGEVEVVQGRGKLTVTATA</sequence>
<dbReference type="OrthoDB" id="19232at2759"/>
<evidence type="ECO:0000256" key="4">
    <source>
        <dbReference type="ARBA" id="ARBA00010216"/>
    </source>
</evidence>
<keyword evidence="7" id="KW-0251">Elongation factor</keyword>
<evidence type="ECO:0000313" key="13">
    <source>
        <dbReference type="EMBL" id="KAB8343261.1"/>
    </source>
</evidence>
<dbReference type="CDD" id="cd03693">
    <property type="entry name" value="EF1_alpha_II"/>
    <property type="match status" value="1"/>
</dbReference>
<dbReference type="InterPro" id="IPR039786">
    <property type="entry name" value="EFR3"/>
</dbReference>
<dbReference type="GO" id="GO:0003746">
    <property type="term" value="F:translation elongation factor activity"/>
    <property type="evidence" value="ECO:0007669"/>
    <property type="project" value="UniProtKB-KW"/>
</dbReference>
<dbReference type="Gene3D" id="3.40.50.300">
    <property type="entry name" value="P-loop containing nucleotide triphosphate hydrolases"/>
    <property type="match status" value="1"/>
</dbReference>
<dbReference type="Pfam" id="PF22594">
    <property type="entry name" value="GTP-eEF1A_C"/>
    <property type="match status" value="1"/>
</dbReference>
<dbReference type="InterPro" id="IPR009000">
    <property type="entry name" value="Transl_B-barrel_sf"/>
</dbReference>
<evidence type="ECO:0000256" key="9">
    <source>
        <dbReference type="ARBA" id="ARBA00023134"/>
    </source>
</evidence>
<dbReference type="CDD" id="cd02883">
    <property type="entry name" value="NUDIX_Hydrolase"/>
    <property type="match status" value="1"/>
</dbReference>
<dbReference type="InterPro" id="IPR004539">
    <property type="entry name" value="Transl_elong_EF1A_euk/arc"/>
</dbReference>
<dbReference type="InterPro" id="IPR027417">
    <property type="entry name" value="P-loop_NTPase"/>
</dbReference>
<proteinExistence type="inferred from homology"/>
<feature type="region of interest" description="Disordered" evidence="10">
    <location>
        <begin position="1760"/>
        <end position="1781"/>
    </location>
</feature>
<dbReference type="PROSITE" id="PS51722">
    <property type="entry name" value="G_TR_2"/>
    <property type="match status" value="1"/>
</dbReference>
<dbReference type="PRINTS" id="PR00315">
    <property type="entry name" value="ELONGATNFCT"/>
</dbReference>
<feature type="compositionally biased region" description="Low complexity" evidence="10">
    <location>
        <begin position="1484"/>
        <end position="1496"/>
    </location>
</feature>
<dbReference type="SUPFAM" id="SSF50447">
    <property type="entry name" value="Translation proteins"/>
    <property type="match status" value="1"/>
</dbReference>
<feature type="domain" description="A to I editase" evidence="11">
    <location>
        <begin position="24"/>
        <end position="278"/>
    </location>
</feature>
<feature type="domain" description="Tr-type G" evidence="12">
    <location>
        <begin position="355"/>
        <end position="569"/>
    </location>
</feature>
<comment type="similarity">
    <text evidence="3">Belongs to the TRAFAC class translation factor GTPase superfamily. Classic translation factor GTPase family. EF-Tu/EF-1A subfamily.</text>
</comment>
<accession>A0A5N6KTZ4</accession>
<keyword evidence="5" id="KW-0963">Cytoplasm</keyword>
<dbReference type="PROSITE" id="PS50141">
    <property type="entry name" value="A_DEAMIN_EDITASE"/>
    <property type="match status" value="1"/>
</dbReference>
<dbReference type="GO" id="GO:0006396">
    <property type="term" value="P:RNA processing"/>
    <property type="evidence" value="ECO:0007669"/>
    <property type="project" value="InterPro"/>
</dbReference>
<dbReference type="GO" id="GO:0003729">
    <property type="term" value="F:mRNA binding"/>
    <property type="evidence" value="ECO:0007669"/>
    <property type="project" value="UniProtKB-ARBA"/>
</dbReference>
<evidence type="ECO:0000256" key="3">
    <source>
        <dbReference type="ARBA" id="ARBA00007249"/>
    </source>
</evidence>
<name>A0A5N6KTZ4_9ROSI</name>
<dbReference type="EMBL" id="VIBQ01000012">
    <property type="protein sequence ID" value="KAB8343261.1"/>
    <property type="molecule type" value="Genomic_DNA"/>
</dbReference>
<organism evidence="13 14">
    <name type="scientific">Carpinus fangiana</name>
    <dbReference type="NCBI Taxonomy" id="176857"/>
    <lineage>
        <taxon>Eukaryota</taxon>
        <taxon>Viridiplantae</taxon>
        <taxon>Streptophyta</taxon>
        <taxon>Embryophyta</taxon>
        <taxon>Tracheophyta</taxon>
        <taxon>Spermatophyta</taxon>
        <taxon>Magnoliopsida</taxon>
        <taxon>eudicotyledons</taxon>
        <taxon>Gunneridae</taxon>
        <taxon>Pentapetalae</taxon>
        <taxon>rosids</taxon>
        <taxon>fabids</taxon>
        <taxon>Fagales</taxon>
        <taxon>Betulaceae</taxon>
        <taxon>Carpinus</taxon>
    </lineage>
</organism>
<feature type="compositionally biased region" description="Low complexity" evidence="10">
    <location>
        <begin position="1726"/>
        <end position="1747"/>
    </location>
</feature>
<dbReference type="NCBIfam" id="TIGR00483">
    <property type="entry name" value="EF-1_alpha"/>
    <property type="match status" value="1"/>
</dbReference>
<dbReference type="InterPro" id="IPR049150">
    <property type="entry name" value="EFR3_HEAT-like_rpt"/>
</dbReference>
<protein>
    <recommendedName>
        <fullName evidence="15">Elongation factor 1-alpha</fullName>
    </recommendedName>
</protein>
<dbReference type="GO" id="GO:0005525">
    <property type="term" value="F:GTP binding"/>
    <property type="evidence" value="ECO:0007669"/>
    <property type="project" value="UniProtKB-KW"/>
</dbReference>
<dbReference type="Gene3D" id="2.40.30.10">
    <property type="entry name" value="Translation factors"/>
    <property type="match status" value="2"/>
</dbReference>
<dbReference type="InterPro" id="IPR002466">
    <property type="entry name" value="A_deamin"/>
</dbReference>
<dbReference type="SUPFAM" id="SSF55811">
    <property type="entry name" value="Nudix"/>
    <property type="match status" value="1"/>
</dbReference>
<evidence type="ECO:0000256" key="6">
    <source>
        <dbReference type="ARBA" id="ARBA00022741"/>
    </source>
</evidence>
<feature type="region of interest" description="Disordered" evidence="10">
    <location>
        <begin position="1463"/>
        <end position="1496"/>
    </location>
</feature>
<dbReference type="PANTHER" id="PTHR47766:SF1">
    <property type="entry name" value="PROTEIN EFR3"/>
    <property type="match status" value="1"/>
</dbReference>
<dbReference type="GO" id="GO:0003924">
    <property type="term" value="F:GTPase activity"/>
    <property type="evidence" value="ECO:0007669"/>
    <property type="project" value="InterPro"/>
</dbReference>
<comment type="function">
    <text evidence="1">This protein promotes the GTP-dependent binding of aminoacyl-tRNA to the A-site of ribosomes during protein biosynthesis.</text>
</comment>
<evidence type="ECO:0000256" key="8">
    <source>
        <dbReference type="ARBA" id="ARBA00022917"/>
    </source>
</evidence>
<dbReference type="SUPFAM" id="SSF52540">
    <property type="entry name" value="P-loop containing nucleoside triphosphate hydrolases"/>
    <property type="match status" value="1"/>
</dbReference>
<evidence type="ECO:0000256" key="10">
    <source>
        <dbReference type="SAM" id="MobiDB-lite"/>
    </source>
</evidence>
<dbReference type="FunFam" id="2.40.30.10:FF:000003">
    <property type="entry name" value="Elongation factor 1-alpha"/>
    <property type="match status" value="1"/>
</dbReference>
<dbReference type="Pfam" id="PF03144">
    <property type="entry name" value="GTP_EFTU_D2"/>
    <property type="match status" value="1"/>
</dbReference>
<dbReference type="GO" id="GO:0005886">
    <property type="term" value="C:plasma membrane"/>
    <property type="evidence" value="ECO:0007669"/>
    <property type="project" value="TreeGrafter"/>
</dbReference>
<dbReference type="Pfam" id="PF02137">
    <property type="entry name" value="A_deamin"/>
    <property type="match status" value="1"/>
</dbReference>
<evidence type="ECO:0000259" key="12">
    <source>
        <dbReference type="PROSITE" id="PS51722"/>
    </source>
</evidence>
<dbReference type="SMART" id="SM00552">
    <property type="entry name" value="ADEAMc"/>
    <property type="match status" value="1"/>
</dbReference>
<evidence type="ECO:0000256" key="5">
    <source>
        <dbReference type="ARBA" id="ARBA00022490"/>
    </source>
</evidence>
<comment type="subcellular location">
    <subcellularLocation>
        <location evidence="2">Cytoplasm</location>
    </subcellularLocation>
</comment>
<comment type="caution">
    <text evidence="13">The sequence shown here is derived from an EMBL/GenBank/DDBJ whole genome shotgun (WGS) entry which is preliminary data.</text>
</comment>
<dbReference type="PROSITE" id="PS00301">
    <property type="entry name" value="G_TR_1"/>
    <property type="match status" value="1"/>
</dbReference>
<dbReference type="PANTHER" id="PTHR47766">
    <property type="entry name" value="PROTEIN EFR3"/>
    <property type="match status" value="1"/>
</dbReference>